<dbReference type="EMBL" id="CP102845">
    <property type="protein sequence ID" value="UVF19066.1"/>
    <property type="molecule type" value="Genomic_DNA"/>
</dbReference>
<evidence type="ECO:0000256" key="4">
    <source>
        <dbReference type="ARBA" id="ARBA00012568"/>
    </source>
</evidence>
<evidence type="ECO:0000313" key="14">
    <source>
        <dbReference type="EMBL" id="UVF19066.1"/>
    </source>
</evidence>
<proteinExistence type="inferred from homology"/>
<evidence type="ECO:0000259" key="13">
    <source>
        <dbReference type="Pfam" id="PF00561"/>
    </source>
</evidence>
<evidence type="ECO:0000256" key="6">
    <source>
        <dbReference type="ARBA" id="ARBA00022438"/>
    </source>
</evidence>
<protein>
    <recommendedName>
        <fullName evidence="5 11">Proline iminopeptidase</fullName>
        <shortName evidence="11">PIP</shortName>
        <ecNumber evidence="4 11">3.4.11.5</ecNumber>
    </recommendedName>
    <alternativeName>
        <fullName evidence="10 11">Prolyl aminopeptidase</fullName>
    </alternativeName>
</protein>
<organism evidence="14 15">
    <name type="scientific">Microvirga terrae</name>
    <dbReference type="NCBI Taxonomy" id="2740529"/>
    <lineage>
        <taxon>Bacteria</taxon>
        <taxon>Pseudomonadati</taxon>
        <taxon>Pseudomonadota</taxon>
        <taxon>Alphaproteobacteria</taxon>
        <taxon>Hyphomicrobiales</taxon>
        <taxon>Methylobacteriaceae</taxon>
        <taxon>Microvirga</taxon>
    </lineage>
</organism>
<comment type="subcellular location">
    <subcellularLocation>
        <location evidence="2 11">Cytoplasm</location>
    </subcellularLocation>
</comment>
<evidence type="ECO:0000256" key="11">
    <source>
        <dbReference type="PIRNR" id="PIRNR006431"/>
    </source>
</evidence>
<keyword evidence="15" id="KW-1185">Reference proteome</keyword>
<dbReference type="EC" id="3.4.11.5" evidence="4 11"/>
<gene>
    <name evidence="14" type="primary">pip</name>
    <name evidence="14" type="ORF">HPT29_021830</name>
</gene>
<sequence>MPDLYPPIEPFDAGMLDVGDGHCVYWEVCGNPAGQPALVLHGGPGSGCTANARRSFDPSVYRIVLFDQRGSGRSTPHASEPGIDLSTNTTAHLIADIERLRQHLGVERWLLLGGSWGSTLALAYAERHSKRVSAMVLFSIATTTMAEIDWITRGVGAFFPEAWSRFRAGVPETDREGSFPEAYHRLLMDPDPVVHEKAARNWCDWEMALVAVHPGHKPHPRYEDQAFRLGFARLVTHYWRHRACLEEGALLRDAGRLADIPGILIHGRLDIGGPLVTPWSLQRHWPGSELIVVAAAGHDARDPGMTETIVAATDRFARLTAP</sequence>
<evidence type="ECO:0000256" key="9">
    <source>
        <dbReference type="ARBA" id="ARBA00022801"/>
    </source>
</evidence>
<keyword evidence="9 11" id="KW-0378">Hydrolase</keyword>
<dbReference type="Gene3D" id="3.40.50.1820">
    <property type="entry name" value="alpha/beta hydrolase"/>
    <property type="match status" value="1"/>
</dbReference>
<accession>A0ABY5RP80</accession>
<evidence type="ECO:0000256" key="3">
    <source>
        <dbReference type="ARBA" id="ARBA00010088"/>
    </source>
</evidence>
<evidence type="ECO:0000313" key="15">
    <source>
        <dbReference type="Proteomes" id="UP001017257"/>
    </source>
</evidence>
<name>A0ABY5RP80_9HYPH</name>
<evidence type="ECO:0000256" key="8">
    <source>
        <dbReference type="ARBA" id="ARBA00022670"/>
    </source>
</evidence>
<dbReference type="InterPro" id="IPR005944">
    <property type="entry name" value="Pro_iminopeptidase"/>
</dbReference>
<dbReference type="PRINTS" id="PR00793">
    <property type="entry name" value="PROAMNOPTASE"/>
</dbReference>
<feature type="domain" description="AB hydrolase-1" evidence="13">
    <location>
        <begin position="38"/>
        <end position="300"/>
    </location>
</feature>
<dbReference type="PIRSF" id="PIRSF006431">
    <property type="entry name" value="Pept_S33"/>
    <property type="match status" value="1"/>
</dbReference>
<dbReference type="InterPro" id="IPR002410">
    <property type="entry name" value="Peptidase_S33"/>
</dbReference>
<keyword evidence="6 11" id="KW-0031">Aminopeptidase</keyword>
<reference evidence="14" key="1">
    <citation type="submission" date="2022-08" db="EMBL/GenBank/DDBJ databases">
        <title>Microvirga terrae sp. nov., isolated from soil.</title>
        <authorList>
            <person name="Kim K.H."/>
            <person name="Seo Y.L."/>
            <person name="Kim J.M."/>
            <person name="Lee J.K."/>
            <person name="Han D.M."/>
            <person name="Jeon C.O."/>
        </authorList>
    </citation>
    <scope>NUCLEOTIDE SEQUENCE</scope>
    <source>
        <strain evidence="14">R24</strain>
    </source>
</reference>
<dbReference type="GO" id="GO:0004177">
    <property type="term" value="F:aminopeptidase activity"/>
    <property type="evidence" value="ECO:0007669"/>
    <property type="project" value="UniProtKB-KW"/>
</dbReference>
<keyword evidence="8 11" id="KW-0645">Protease</keyword>
<dbReference type="PRINTS" id="PR00111">
    <property type="entry name" value="ABHYDROLASE"/>
</dbReference>
<dbReference type="PANTHER" id="PTHR43722">
    <property type="entry name" value="PROLINE IMINOPEPTIDASE"/>
    <property type="match status" value="1"/>
</dbReference>
<comment type="catalytic activity">
    <reaction evidence="1 11 12">
        <text>Release of N-terminal proline from a peptide.</text>
        <dbReference type="EC" id="3.4.11.5"/>
    </reaction>
</comment>
<evidence type="ECO:0000256" key="10">
    <source>
        <dbReference type="ARBA" id="ARBA00029605"/>
    </source>
</evidence>
<keyword evidence="7 11" id="KW-0963">Cytoplasm</keyword>
<dbReference type="InterPro" id="IPR029058">
    <property type="entry name" value="AB_hydrolase_fold"/>
</dbReference>
<dbReference type="PANTHER" id="PTHR43722:SF1">
    <property type="entry name" value="PROLINE IMINOPEPTIDASE"/>
    <property type="match status" value="1"/>
</dbReference>
<evidence type="ECO:0000256" key="1">
    <source>
        <dbReference type="ARBA" id="ARBA00001585"/>
    </source>
</evidence>
<dbReference type="Proteomes" id="UP001017257">
    <property type="component" value="Chromosome"/>
</dbReference>
<evidence type="ECO:0000256" key="5">
    <source>
        <dbReference type="ARBA" id="ARBA00021843"/>
    </source>
</evidence>
<comment type="similarity">
    <text evidence="3 11 12">Belongs to the peptidase S33 family.</text>
</comment>
<dbReference type="RefSeq" id="WP_173948037.1">
    <property type="nucleotide sequence ID" value="NZ_CP102845.1"/>
</dbReference>
<dbReference type="Pfam" id="PF00561">
    <property type="entry name" value="Abhydrolase_1"/>
    <property type="match status" value="1"/>
</dbReference>
<dbReference type="InterPro" id="IPR000073">
    <property type="entry name" value="AB_hydrolase_1"/>
</dbReference>
<evidence type="ECO:0000256" key="12">
    <source>
        <dbReference type="RuleBase" id="RU003421"/>
    </source>
</evidence>
<dbReference type="SUPFAM" id="SSF53474">
    <property type="entry name" value="alpha/beta-Hydrolases"/>
    <property type="match status" value="1"/>
</dbReference>
<dbReference type="NCBIfam" id="TIGR01249">
    <property type="entry name" value="pro_imino_pep_1"/>
    <property type="match status" value="1"/>
</dbReference>
<evidence type="ECO:0000256" key="7">
    <source>
        <dbReference type="ARBA" id="ARBA00022490"/>
    </source>
</evidence>
<evidence type="ECO:0000256" key="2">
    <source>
        <dbReference type="ARBA" id="ARBA00004496"/>
    </source>
</evidence>